<dbReference type="Gene3D" id="3.30.420.10">
    <property type="entry name" value="Ribonuclease H-like superfamily/Ribonuclease H"/>
    <property type="match status" value="1"/>
</dbReference>
<dbReference type="Proteomes" id="UP001054945">
    <property type="component" value="Unassembled WGS sequence"/>
</dbReference>
<accession>A0AAV4UWE9</accession>
<comment type="caution">
    <text evidence="1">The sequence shown here is derived from an EMBL/GenBank/DDBJ whole genome shotgun (WGS) entry which is preliminary data.</text>
</comment>
<evidence type="ECO:0000313" key="2">
    <source>
        <dbReference type="Proteomes" id="UP001054945"/>
    </source>
</evidence>
<proteinExistence type="predicted"/>
<dbReference type="GO" id="GO:0003676">
    <property type="term" value="F:nucleic acid binding"/>
    <property type="evidence" value="ECO:0007669"/>
    <property type="project" value="InterPro"/>
</dbReference>
<gene>
    <name evidence="1" type="ORF">CEXT_513851</name>
</gene>
<dbReference type="AlphaFoldDB" id="A0AAV4UWE9"/>
<evidence type="ECO:0008006" key="3">
    <source>
        <dbReference type="Google" id="ProtNLM"/>
    </source>
</evidence>
<protein>
    <recommendedName>
        <fullName evidence="3">RNase H type-1 domain-containing protein</fullName>
    </recommendedName>
</protein>
<keyword evidence="2" id="KW-1185">Reference proteome</keyword>
<dbReference type="EMBL" id="BPLR01013615">
    <property type="protein sequence ID" value="GIY62392.1"/>
    <property type="molecule type" value="Genomic_DNA"/>
</dbReference>
<dbReference type="InterPro" id="IPR036397">
    <property type="entry name" value="RNaseH_sf"/>
</dbReference>
<sequence>MNDFEYIVPVPAIESDSGRGSEIRLLKSRVQGECELIEGIENKPCHLPKEPLFVGLSPLTSECIDGPYGSKRNNQVGGAFVVYHQGQESYHHCFRLSDHATVFSDEQMAINKAVDYVLSNKLQSTKIISDLRSV</sequence>
<evidence type="ECO:0000313" key="1">
    <source>
        <dbReference type="EMBL" id="GIY62392.1"/>
    </source>
</evidence>
<reference evidence="1 2" key="1">
    <citation type="submission" date="2021-06" db="EMBL/GenBank/DDBJ databases">
        <title>Caerostris extrusa draft genome.</title>
        <authorList>
            <person name="Kono N."/>
            <person name="Arakawa K."/>
        </authorList>
    </citation>
    <scope>NUCLEOTIDE SEQUENCE [LARGE SCALE GENOMIC DNA]</scope>
</reference>
<name>A0AAV4UWE9_CAEEX</name>
<organism evidence="1 2">
    <name type="scientific">Caerostris extrusa</name>
    <name type="common">Bark spider</name>
    <name type="synonym">Caerostris bankana</name>
    <dbReference type="NCBI Taxonomy" id="172846"/>
    <lineage>
        <taxon>Eukaryota</taxon>
        <taxon>Metazoa</taxon>
        <taxon>Ecdysozoa</taxon>
        <taxon>Arthropoda</taxon>
        <taxon>Chelicerata</taxon>
        <taxon>Arachnida</taxon>
        <taxon>Araneae</taxon>
        <taxon>Araneomorphae</taxon>
        <taxon>Entelegynae</taxon>
        <taxon>Araneoidea</taxon>
        <taxon>Araneidae</taxon>
        <taxon>Caerostris</taxon>
    </lineage>
</organism>